<feature type="region of interest" description="Disordered" evidence="1">
    <location>
        <begin position="30"/>
        <end position="49"/>
    </location>
</feature>
<accession>A0AAN6SX03</accession>
<gene>
    <name evidence="2" type="ORF">N658DRAFT_502141</name>
</gene>
<evidence type="ECO:0000313" key="3">
    <source>
        <dbReference type="Proteomes" id="UP001305647"/>
    </source>
</evidence>
<dbReference type="Proteomes" id="UP001305647">
    <property type="component" value="Unassembled WGS sequence"/>
</dbReference>
<name>A0AAN6SX03_9PEZI</name>
<organism evidence="2 3">
    <name type="scientific">Parathielavia hyrcaniae</name>
    <dbReference type="NCBI Taxonomy" id="113614"/>
    <lineage>
        <taxon>Eukaryota</taxon>
        <taxon>Fungi</taxon>
        <taxon>Dikarya</taxon>
        <taxon>Ascomycota</taxon>
        <taxon>Pezizomycotina</taxon>
        <taxon>Sordariomycetes</taxon>
        <taxon>Sordariomycetidae</taxon>
        <taxon>Sordariales</taxon>
        <taxon>Chaetomiaceae</taxon>
        <taxon>Parathielavia</taxon>
    </lineage>
</organism>
<comment type="caution">
    <text evidence="2">The sequence shown here is derived from an EMBL/GenBank/DDBJ whole genome shotgun (WGS) entry which is preliminary data.</text>
</comment>
<proteinExistence type="predicted"/>
<reference evidence="2" key="2">
    <citation type="submission" date="2023-05" db="EMBL/GenBank/DDBJ databases">
        <authorList>
            <consortium name="Lawrence Berkeley National Laboratory"/>
            <person name="Steindorff A."/>
            <person name="Hensen N."/>
            <person name="Bonometti L."/>
            <person name="Westerberg I."/>
            <person name="Brannstrom I.O."/>
            <person name="Guillou S."/>
            <person name="Cros-Aarteil S."/>
            <person name="Calhoun S."/>
            <person name="Haridas S."/>
            <person name="Kuo A."/>
            <person name="Mondo S."/>
            <person name="Pangilinan J."/>
            <person name="Riley R."/>
            <person name="Labutti K."/>
            <person name="Andreopoulos B."/>
            <person name="Lipzen A."/>
            <person name="Chen C."/>
            <person name="Yanf M."/>
            <person name="Daum C."/>
            <person name="Ng V."/>
            <person name="Clum A."/>
            <person name="Ohm R."/>
            <person name="Martin F."/>
            <person name="Silar P."/>
            <person name="Natvig D."/>
            <person name="Lalanne C."/>
            <person name="Gautier V."/>
            <person name="Ament-Velasquez S.L."/>
            <person name="Kruys A."/>
            <person name="Hutchinson M.I."/>
            <person name="Powell A.J."/>
            <person name="Barry K."/>
            <person name="Miller A.N."/>
            <person name="Grigoriev I.V."/>
            <person name="Debuchy R."/>
            <person name="Gladieux P."/>
            <person name="Thoren M.H."/>
            <person name="Johannesson H."/>
        </authorList>
    </citation>
    <scope>NUCLEOTIDE SEQUENCE</scope>
    <source>
        <strain evidence="2">CBS 757.83</strain>
    </source>
</reference>
<sequence>MSEETSGAASSTIEITDYIGMLAPLGWVHQDGDDRGDEEALRSPDHTSRANLTNDWRECIANCMMYVGEAMVRQNSCQSA</sequence>
<dbReference type="EMBL" id="MU863757">
    <property type="protein sequence ID" value="KAK4095937.1"/>
    <property type="molecule type" value="Genomic_DNA"/>
</dbReference>
<evidence type="ECO:0000256" key="1">
    <source>
        <dbReference type="SAM" id="MobiDB-lite"/>
    </source>
</evidence>
<protein>
    <submittedName>
        <fullName evidence="2">Uncharacterized protein</fullName>
    </submittedName>
</protein>
<feature type="compositionally biased region" description="Basic and acidic residues" evidence="1">
    <location>
        <begin position="30"/>
        <end position="48"/>
    </location>
</feature>
<evidence type="ECO:0000313" key="2">
    <source>
        <dbReference type="EMBL" id="KAK4095937.1"/>
    </source>
</evidence>
<dbReference type="AlphaFoldDB" id="A0AAN6SX03"/>
<reference evidence="2" key="1">
    <citation type="journal article" date="2023" name="Mol. Phylogenet. Evol.">
        <title>Genome-scale phylogeny and comparative genomics of the fungal order Sordariales.</title>
        <authorList>
            <person name="Hensen N."/>
            <person name="Bonometti L."/>
            <person name="Westerberg I."/>
            <person name="Brannstrom I.O."/>
            <person name="Guillou S."/>
            <person name="Cros-Aarteil S."/>
            <person name="Calhoun S."/>
            <person name="Haridas S."/>
            <person name="Kuo A."/>
            <person name="Mondo S."/>
            <person name="Pangilinan J."/>
            <person name="Riley R."/>
            <person name="LaButti K."/>
            <person name="Andreopoulos B."/>
            <person name="Lipzen A."/>
            <person name="Chen C."/>
            <person name="Yan M."/>
            <person name="Daum C."/>
            <person name="Ng V."/>
            <person name="Clum A."/>
            <person name="Steindorff A."/>
            <person name="Ohm R.A."/>
            <person name="Martin F."/>
            <person name="Silar P."/>
            <person name="Natvig D.O."/>
            <person name="Lalanne C."/>
            <person name="Gautier V."/>
            <person name="Ament-Velasquez S.L."/>
            <person name="Kruys A."/>
            <person name="Hutchinson M.I."/>
            <person name="Powell A.J."/>
            <person name="Barry K."/>
            <person name="Miller A.N."/>
            <person name="Grigoriev I.V."/>
            <person name="Debuchy R."/>
            <person name="Gladieux P."/>
            <person name="Hiltunen Thoren M."/>
            <person name="Johannesson H."/>
        </authorList>
    </citation>
    <scope>NUCLEOTIDE SEQUENCE</scope>
    <source>
        <strain evidence="2">CBS 757.83</strain>
    </source>
</reference>
<keyword evidence="3" id="KW-1185">Reference proteome</keyword>